<comment type="caution">
    <text evidence="1">The sequence shown here is derived from an EMBL/GenBank/DDBJ whole genome shotgun (WGS) entry which is preliminary data.</text>
</comment>
<dbReference type="EMBL" id="DXEQ01000182">
    <property type="protein sequence ID" value="HIX72613.1"/>
    <property type="molecule type" value="Genomic_DNA"/>
</dbReference>
<name>A0A9D2BE13_9FIRM</name>
<reference evidence="1" key="2">
    <citation type="submission" date="2021-04" db="EMBL/GenBank/DDBJ databases">
        <authorList>
            <person name="Gilroy R."/>
        </authorList>
    </citation>
    <scope>NUCLEOTIDE SEQUENCE</scope>
    <source>
        <strain evidence="1">ChiSxjej3B15-1167</strain>
    </source>
</reference>
<dbReference type="Pfam" id="PF13483">
    <property type="entry name" value="Lactamase_B_3"/>
    <property type="match status" value="1"/>
</dbReference>
<sequence length="239" mass="28417">MSKKENVLKVTYIYHSGFLVETADRYLLFDYWKGELPELNPQKDLYVFASHAHRDHYSREIFQLESRCVNVHYILSSDIRKSSSWWKGAEQVHFMAAHENLDVDGVHVETLLSTDAGVAFLVETDGRTIYHAGDLHWWHWPGEPEEDNRWHRGAFQKEIEHLSGREMDVAFVVLDPRQEEAGTWGMDYFLEHVRSRYIFPMHCWDNYRMIREYKEKNDARYPDTRIMEITGPGQEFTLE</sequence>
<organism evidence="1 2">
    <name type="scientific">Candidatus Anaerobutyricum stercoripullorum</name>
    <dbReference type="NCBI Taxonomy" id="2838456"/>
    <lineage>
        <taxon>Bacteria</taxon>
        <taxon>Bacillati</taxon>
        <taxon>Bacillota</taxon>
        <taxon>Clostridia</taxon>
        <taxon>Lachnospirales</taxon>
        <taxon>Lachnospiraceae</taxon>
        <taxon>Anaerobutyricum</taxon>
    </lineage>
</organism>
<protein>
    <submittedName>
        <fullName evidence="1">MBL fold metallo-hydrolase</fullName>
    </submittedName>
</protein>
<dbReference type="Proteomes" id="UP000886805">
    <property type="component" value="Unassembled WGS sequence"/>
</dbReference>
<dbReference type="PANTHER" id="PTHR42967">
    <property type="entry name" value="METAL DEPENDENT HYDROLASE"/>
    <property type="match status" value="1"/>
</dbReference>
<evidence type="ECO:0000313" key="1">
    <source>
        <dbReference type="EMBL" id="HIX72613.1"/>
    </source>
</evidence>
<dbReference type="InterPro" id="IPR036866">
    <property type="entry name" value="RibonucZ/Hydroxyglut_hydro"/>
</dbReference>
<dbReference type="SUPFAM" id="SSF56281">
    <property type="entry name" value="Metallo-hydrolase/oxidoreductase"/>
    <property type="match status" value="1"/>
</dbReference>
<dbReference type="AlphaFoldDB" id="A0A9D2BE13"/>
<evidence type="ECO:0000313" key="2">
    <source>
        <dbReference type="Proteomes" id="UP000886805"/>
    </source>
</evidence>
<dbReference type="PANTHER" id="PTHR42967:SF1">
    <property type="entry name" value="MBL FOLD METALLO-HYDROLASE"/>
    <property type="match status" value="1"/>
</dbReference>
<reference evidence="1" key="1">
    <citation type="journal article" date="2021" name="PeerJ">
        <title>Extensive microbial diversity within the chicken gut microbiome revealed by metagenomics and culture.</title>
        <authorList>
            <person name="Gilroy R."/>
            <person name="Ravi A."/>
            <person name="Getino M."/>
            <person name="Pursley I."/>
            <person name="Horton D.L."/>
            <person name="Alikhan N.F."/>
            <person name="Baker D."/>
            <person name="Gharbi K."/>
            <person name="Hall N."/>
            <person name="Watson M."/>
            <person name="Adriaenssens E.M."/>
            <person name="Foster-Nyarko E."/>
            <person name="Jarju S."/>
            <person name="Secka A."/>
            <person name="Antonio M."/>
            <person name="Oren A."/>
            <person name="Chaudhuri R.R."/>
            <person name="La Ragione R."/>
            <person name="Hildebrand F."/>
            <person name="Pallen M.J."/>
        </authorList>
    </citation>
    <scope>NUCLEOTIDE SEQUENCE</scope>
    <source>
        <strain evidence="1">ChiSxjej3B15-1167</strain>
    </source>
</reference>
<accession>A0A9D2BE13</accession>
<dbReference type="Gene3D" id="3.60.15.10">
    <property type="entry name" value="Ribonuclease Z/Hydroxyacylglutathione hydrolase-like"/>
    <property type="match status" value="1"/>
</dbReference>
<gene>
    <name evidence="1" type="ORF">H9849_06285</name>
</gene>
<proteinExistence type="predicted"/>